<protein>
    <submittedName>
        <fullName evidence="2">Alpha-tocopherol transfer protein-like</fullName>
    </submittedName>
</protein>
<dbReference type="SMART" id="SM01100">
    <property type="entry name" value="CRAL_TRIO_N"/>
    <property type="match status" value="1"/>
</dbReference>
<dbReference type="Gene3D" id="3.40.525.10">
    <property type="entry name" value="CRAL-TRIO lipid binding domain"/>
    <property type="match status" value="1"/>
</dbReference>
<dbReference type="GO" id="GO:1902936">
    <property type="term" value="F:phosphatidylinositol bisphosphate binding"/>
    <property type="evidence" value="ECO:0007669"/>
    <property type="project" value="TreeGrafter"/>
</dbReference>
<dbReference type="Gene3D" id="1.10.8.20">
    <property type="entry name" value="N-terminal domain of phosphatidylinositol transfer protein sec14p"/>
    <property type="match status" value="1"/>
</dbReference>
<evidence type="ECO:0000313" key="3">
    <source>
        <dbReference type="Proteomes" id="UP000299102"/>
    </source>
</evidence>
<gene>
    <name evidence="2" type="primary">TTPAL</name>
    <name evidence="2" type="ORF">EVAR_32574_1</name>
</gene>
<dbReference type="CDD" id="cd00170">
    <property type="entry name" value="SEC14"/>
    <property type="match status" value="1"/>
</dbReference>
<dbReference type="PANTHER" id="PTHR10174:SF216">
    <property type="entry name" value="CRAL-TRIO DOMAIN-CONTAINING PROTEIN-RELATED"/>
    <property type="match status" value="1"/>
</dbReference>
<dbReference type="GO" id="GO:0016020">
    <property type="term" value="C:membrane"/>
    <property type="evidence" value="ECO:0007669"/>
    <property type="project" value="TreeGrafter"/>
</dbReference>
<proteinExistence type="predicted"/>
<dbReference type="SUPFAM" id="SSF52087">
    <property type="entry name" value="CRAL/TRIO domain"/>
    <property type="match status" value="1"/>
</dbReference>
<dbReference type="Gene3D" id="1.20.5.1200">
    <property type="entry name" value="Alpha-tocopherol transfer"/>
    <property type="match status" value="1"/>
</dbReference>
<dbReference type="InterPro" id="IPR036273">
    <property type="entry name" value="CRAL/TRIO_N_dom_sf"/>
</dbReference>
<dbReference type="PROSITE" id="PS50191">
    <property type="entry name" value="CRAL_TRIO"/>
    <property type="match status" value="1"/>
</dbReference>
<dbReference type="Proteomes" id="UP000299102">
    <property type="component" value="Unassembled WGS sequence"/>
</dbReference>
<accession>A0A4C1VR32</accession>
<feature type="domain" description="CRAL-TRIO" evidence="1">
    <location>
        <begin position="91"/>
        <end position="264"/>
    </location>
</feature>
<dbReference type="SUPFAM" id="SSF46938">
    <property type="entry name" value="CRAL/TRIO N-terminal domain"/>
    <property type="match status" value="1"/>
</dbReference>
<dbReference type="InterPro" id="IPR036865">
    <property type="entry name" value="CRAL-TRIO_dom_sf"/>
</dbReference>
<comment type="caution">
    <text evidence="2">The sequence shown here is derived from an EMBL/GenBank/DDBJ whole genome shotgun (WGS) entry which is preliminary data.</text>
</comment>
<dbReference type="InterPro" id="IPR001251">
    <property type="entry name" value="CRAL-TRIO_dom"/>
</dbReference>
<dbReference type="STRING" id="151549.A0A4C1VR32"/>
<keyword evidence="3" id="KW-1185">Reference proteome</keyword>
<dbReference type="EMBL" id="BGZK01000393">
    <property type="protein sequence ID" value="GBP41121.1"/>
    <property type="molecule type" value="Genomic_DNA"/>
</dbReference>
<dbReference type="InterPro" id="IPR011074">
    <property type="entry name" value="CRAL/TRIO_N_dom"/>
</dbReference>
<dbReference type="PANTHER" id="PTHR10174">
    <property type="entry name" value="ALPHA-TOCOPHEROL TRANSFER PROTEIN-RELATED"/>
    <property type="match status" value="1"/>
</dbReference>
<dbReference type="SMART" id="SM00516">
    <property type="entry name" value="SEC14"/>
    <property type="match status" value="1"/>
</dbReference>
<evidence type="ECO:0000259" key="1">
    <source>
        <dbReference type="PROSITE" id="PS50191"/>
    </source>
</evidence>
<name>A0A4C1VR32_EUMVA</name>
<dbReference type="PRINTS" id="PR00180">
    <property type="entry name" value="CRETINALDHBP"/>
</dbReference>
<evidence type="ECO:0000313" key="2">
    <source>
        <dbReference type="EMBL" id="GBP41121.1"/>
    </source>
</evidence>
<reference evidence="2 3" key="1">
    <citation type="journal article" date="2019" name="Commun. Biol.">
        <title>The bagworm genome reveals a unique fibroin gene that provides high tensile strength.</title>
        <authorList>
            <person name="Kono N."/>
            <person name="Nakamura H."/>
            <person name="Ohtoshi R."/>
            <person name="Tomita M."/>
            <person name="Numata K."/>
            <person name="Arakawa K."/>
        </authorList>
    </citation>
    <scope>NUCLEOTIDE SEQUENCE [LARGE SCALE GENOMIC DNA]</scope>
</reference>
<dbReference type="OrthoDB" id="6682367at2759"/>
<organism evidence="2 3">
    <name type="scientific">Eumeta variegata</name>
    <name type="common">Bagworm moth</name>
    <name type="synonym">Eumeta japonica</name>
    <dbReference type="NCBI Taxonomy" id="151549"/>
    <lineage>
        <taxon>Eukaryota</taxon>
        <taxon>Metazoa</taxon>
        <taxon>Ecdysozoa</taxon>
        <taxon>Arthropoda</taxon>
        <taxon>Hexapoda</taxon>
        <taxon>Insecta</taxon>
        <taxon>Pterygota</taxon>
        <taxon>Neoptera</taxon>
        <taxon>Endopterygota</taxon>
        <taxon>Lepidoptera</taxon>
        <taxon>Glossata</taxon>
        <taxon>Ditrysia</taxon>
        <taxon>Tineoidea</taxon>
        <taxon>Psychidae</taxon>
        <taxon>Oiketicinae</taxon>
        <taxon>Eumeta</taxon>
    </lineage>
</organism>
<dbReference type="AlphaFoldDB" id="A0A4C1VR32"/>
<sequence length="317" mass="35907">MSLRPLSDALQHRAESELHEKPRRIASDLHALREWLKKQPHLQAVDPSDQWLIAFLRGCKFSLERSKEKLEMYYTLRTLIPEFFSERDPLSTKIQEILKLGVFLPLKGSSSGDAARVCVVRLGVFDPTRYHLCDIIKVAFMITEILMLEDDHFVVSGEDVIIDMKGMSLSVVGQWTPALARKAISCFQGALPVRQRGYHMLNTTTGFDASYAILRSFLSDKLKKRRMVQSFQIQVHNQNYDAMQKEIGKSVLPAEYGGEDGTLLALVDHWKAKVESYSDWFAREESQRSDEARRAGAPGAGAALFGVEGSFRKLEVD</sequence>
<dbReference type="Pfam" id="PF00650">
    <property type="entry name" value="CRAL_TRIO"/>
    <property type="match status" value="1"/>
</dbReference>